<evidence type="ECO:0000259" key="17">
    <source>
        <dbReference type="PROSITE" id="PS51614"/>
    </source>
</evidence>
<evidence type="ECO:0000256" key="6">
    <source>
        <dbReference type="ARBA" id="ARBA00022603"/>
    </source>
</evidence>
<feature type="binding site" evidence="16">
    <location>
        <position position="174"/>
    </location>
    <ligand>
        <name>S-adenosyl-L-methionine</name>
        <dbReference type="ChEBI" id="CHEBI:59789"/>
    </ligand>
</feature>
<dbReference type="GO" id="GO:0006370">
    <property type="term" value="P:7-methylguanosine mRNA capping"/>
    <property type="evidence" value="ECO:0007669"/>
    <property type="project" value="UniProtKB-KW"/>
</dbReference>
<evidence type="ECO:0000313" key="19">
    <source>
        <dbReference type="Proteomes" id="UP000694389"/>
    </source>
</evidence>
<dbReference type="AlphaFoldDB" id="A0A8C4EXL4"/>
<feature type="binding site" evidence="16">
    <location>
        <position position="153"/>
    </location>
    <ligand>
        <name>S-adenosyl-L-methionine</name>
        <dbReference type="ChEBI" id="CHEBI:59789"/>
    </ligand>
</feature>
<evidence type="ECO:0000256" key="8">
    <source>
        <dbReference type="ARBA" id="ARBA00022679"/>
    </source>
</evidence>
<dbReference type="CTD" id="55783"/>
<keyword evidence="11" id="KW-0539">Nucleus</keyword>
<dbReference type="GO" id="GO:0005737">
    <property type="term" value="C:cytoplasm"/>
    <property type="evidence" value="ECO:0007669"/>
    <property type="project" value="UniProtKB-SubCell"/>
</dbReference>
<dbReference type="PANTHER" id="PTHR16121">
    <property type="entry name" value="CAP-SPECIFIC MRNA (NUCLEOSIDE-2'-O-)-METHYLTRANSFERASE 1-RELATED"/>
    <property type="match status" value="1"/>
</dbReference>
<evidence type="ECO:0000256" key="4">
    <source>
        <dbReference type="ARBA" id="ARBA00021134"/>
    </source>
</evidence>
<dbReference type="PANTHER" id="PTHR16121:SF2">
    <property type="entry name" value="CAP-SPECIFIC MRNA (NUCLEOSIDE-2'-O-)-METHYLTRANSFERASE 2"/>
    <property type="match status" value="1"/>
</dbReference>
<dbReference type="InterPro" id="IPR029063">
    <property type="entry name" value="SAM-dependent_MTases_sf"/>
</dbReference>
<dbReference type="InterPro" id="IPR050851">
    <property type="entry name" value="mRNA_Cap_2O-Ribose_MeTrfase"/>
</dbReference>
<evidence type="ECO:0000256" key="7">
    <source>
        <dbReference type="ARBA" id="ARBA00022664"/>
    </source>
</evidence>
<evidence type="ECO:0000256" key="1">
    <source>
        <dbReference type="ARBA" id="ARBA00004123"/>
    </source>
</evidence>
<feature type="active site" description="Proton acceptor" evidence="16">
    <location>
        <position position="282"/>
    </location>
</feature>
<sequence>MSSGNGARRKSRKLQHFNNMVSFDPETQTQIQGLFSKVRTYVKPSNGEWCIPDPNVALRDSAEENCRLQDLKVSLNDVKNQLSDKNVQVWHQHTNSTNRAGKVINAVRSAANAEICTQAWCKFFEILGTFSLLPLEALQNGELNTVHLCEAPGAFITALNHYMKTSESTRYCDWTWAANTLNPYHEANGGSTTIADDRLIANTLPWWFFGSDNTGNVMIQKHLLELQAFVANMRRVDLVTADGSFDCQENPDEQEALVASLHYCEVTAALLLLSPSGSFVLKMFTLYEHSSICLLYLLNCCFHSVNVFKPATSKAGNSEVYVVCLNYDGKETVRPLLSKLIRNYGPHLADREALFPNSLVPESFQKQHEEVCSYFHTLQVETIKENLRLFEGMSTEQRQHLDYIRDCTAQEYLQRFQVSFLPRSRWISRNTVSPACCSVSAGRPLGQKKQTGSFNERRELQTLSWRERINRGCYATWIQRHCTETSGTGCILEGPLSGCQVDSWYVIEGAALPAVRNSPFCEGGLLNHLNEALTDTAVDLTHTPPCKSCHAVCTASILSDVAGFCQFTTDSDGIKKKRQCLVFGSSSVWGACESHLGDLVITFSAEPSFPQRGSITLHDGEPLYQQQLLGCVFLSLQTLNSGDALLLPVFSALTRVTAAVVLCLHVCFHSVTFRCPPPSGVVGTVLVCVGFCPEAAARILPVLTQVHNCMGHLRGEEDSGKHLPSGSERQVLQFVPMEEMLTGGLTEFLWTMNSEIIQQKLHLLMQS</sequence>
<evidence type="ECO:0000256" key="14">
    <source>
        <dbReference type="ARBA" id="ARBA00078839"/>
    </source>
</evidence>
<gene>
    <name evidence="18" type="primary">cmtr2</name>
</gene>
<keyword evidence="10" id="KW-0506">mRNA capping</keyword>
<dbReference type="Gene3D" id="3.40.50.12760">
    <property type="match status" value="2"/>
</dbReference>
<accession>A0A8C4EXL4</accession>
<feature type="domain" description="Adrift-type SAM-dependent 2'-O-MTase" evidence="17">
    <location>
        <begin position="114"/>
        <end position="329"/>
    </location>
</feature>
<name>A0A8C4EXL4_DICLA</name>
<dbReference type="GO" id="GO:0004483">
    <property type="term" value="F:methyltransferase cap1 activity"/>
    <property type="evidence" value="ECO:0007669"/>
    <property type="project" value="UniProtKB-ARBA"/>
</dbReference>
<dbReference type="GO" id="GO:0120550">
    <property type="term" value="F:methyltransferase cap2 activity"/>
    <property type="evidence" value="ECO:0007669"/>
    <property type="project" value="UniProtKB-EC"/>
</dbReference>
<dbReference type="EC" id="2.1.1.296" evidence="3"/>
<proteinExistence type="predicted"/>
<dbReference type="OMA" id="WCIPDPN"/>
<evidence type="ECO:0000256" key="3">
    <source>
        <dbReference type="ARBA" id="ARBA00012770"/>
    </source>
</evidence>
<reference evidence="18" key="1">
    <citation type="submission" date="2025-08" db="UniProtKB">
        <authorList>
            <consortium name="Ensembl"/>
        </authorList>
    </citation>
    <scope>IDENTIFICATION</scope>
</reference>
<dbReference type="Pfam" id="PF01728">
    <property type="entry name" value="FtsJ"/>
    <property type="match status" value="1"/>
</dbReference>
<dbReference type="SUPFAM" id="SSF53335">
    <property type="entry name" value="S-adenosyl-L-methionine-dependent methyltransferases"/>
    <property type="match status" value="1"/>
</dbReference>
<organism evidence="18 19">
    <name type="scientific">Dicentrarchus labrax</name>
    <name type="common">European seabass</name>
    <name type="synonym">Morone labrax</name>
    <dbReference type="NCBI Taxonomy" id="13489"/>
    <lineage>
        <taxon>Eukaryota</taxon>
        <taxon>Metazoa</taxon>
        <taxon>Chordata</taxon>
        <taxon>Craniata</taxon>
        <taxon>Vertebrata</taxon>
        <taxon>Euteleostomi</taxon>
        <taxon>Actinopterygii</taxon>
        <taxon>Neopterygii</taxon>
        <taxon>Teleostei</taxon>
        <taxon>Neoteleostei</taxon>
        <taxon>Acanthomorphata</taxon>
        <taxon>Eupercaria</taxon>
        <taxon>Moronidae</taxon>
        <taxon>Dicentrarchus</taxon>
    </lineage>
</organism>
<dbReference type="PROSITE" id="PS51614">
    <property type="entry name" value="SAM_MT_ADRIFT"/>
    <property type="match status" value="1"/>
</dbReference>
<evidence type="ECO:0000256" key="13">
    <source>
        <dbReference type="ARBA" id="ARBA00075600"/>
    </source>
</evidence>
<comment type="subcellular location">
    <subcellularLocation>
        <location evidence="2">Cytoplasm</location>
    </subcellularLocation>
    <subcellularLocation>
        <location evidence="1">Nucleus</location>
    </subcellularLocation>
</comment>
<dbReference type="GeneID" id="127351924"/>
<keyword evidence="5" id="KW-0963">Cytoplasm</keyword>
<dbReference type="OrthoDB" id="429597at2759"/>
<evidence type="ECO:0000256" key="10">
    <source>
        <dbReference type="ARBA" id="ARBA00023042"/>
    </source>
</evidence>
<dbReference type="InterPro" id="IPR025807">
    <property type="entry name" value="Adrift-typ_MeTrfase"/>
</dbReference>
<keyword evidence="19" id="KW-1185">Reference proteome</keyword>
<dbReference type="GeneTree" id="ENSGT00940000161773"/>
<evidence type="ECO:0000256" key="15">
    <source>
        <dbReference type="ARBA" id="ARBA00081266"/>
    </source>
</evidence>
<evidence type="ECO:0000256" key="12">
    <source>
        <dbReference type="ARBA" id="ARBA00049477"/>
    </source>
</evidence>
<dbReference type="GO" id="GO:0005634">
    <property type="term" value="C:nucleus"/>
    <property type="evidence" value="ECO:0007669"/>
    <property type="project" value="UniProtKB-SubCell"/>
</dbReference>
<dbReference type="Proteomes" id="UP000694389">
    <property type="component" value="Unassembled WGS sequence"/>
</dbReference>
<reference evidence="18" key="2">
    <citation type="submission" date="2025-09" db="UniProtKB">
        <authorList>
            <consortium name="Ensembl"/>
        </authorList>
    </citation>
    <scope>IDENTIFICATION</scope>
</reference>
<protein>
    <recommendedName>
        <fullName evidence="4">Cap-specific mRNA (nucleoside-2'-O-)-methyltransferase 2</fullName>
        <ecNumber evidence="3">2.1.1.296</ecNumber>
    </recommendedName>
    <alternativeName>
        <fullName evidence="15">Cap methyltransferase 2</fullName>
    </alternativeName>
    <alternativeName>
        <fullName evidence="13">Cap2 2'O-ribose methyltransferase 2</fullName>
    </alternativeName>
    <alternativeName>
        <fullName evidence="14">FtsJ methyltransferase domain-containing protein 1</fullName>
    </alternativeName>
</protein>
<keyword evidence="6 16" id="KW-0489">Methyltransferase</keyword>
<evidence type="ECO:0000256" key="5">
    <source>
        <dbReference type="ARBA" id="ARBA00022490"/>
    </source>
</evidence>
<feature type="binding site" evidence="16">
    <location>
        <position position="242"/>
    </location>
    <ligand>
        <name>S-adenosyl-L-methionine</name>
        <dbReference type="ChEBI" id="CHEBI:59789"/>
    </ligand>
</feature>
<comment type="catalytic activity">
    <reaction evidence="12">
        <text>a 5'-end (N(7)-methyl 5'-triphosphoguanosine)-(2'-O-methyl-ribonucleoside)-(ribonucleotide) in mRNA + S-adenosyl-L-methionine = a 5'-end (N(7)-methyl 5'-triphosphoguanosine)-(2'-O-methyl-ribonucleoside)-(2'-O-methyl-ribonucleotide) in mRNA + S-adenosyl-L-homocysteine + H(+)</text>
        <dbReference type="Rhea" id="RHEA:67024"/>
        <dbReference type="Rhea" id="RHEA-COMP:17169"/>
        <dbReference type="Rhea" id="RHEA-COMP:17170"/>
        <dbReference type="ChEBI" id="CHEBI:15378"/>
        <dbReference type="ChEBI" id="CHEBI:57856"/>
        <dbReference type="ChEBI" id="CHEBI:59789"/>
        <dbReference type="ChEBI" id="CHEBI:167612"/>
        <dbReference type="ChEBI" id="CHEBI:167614"/>
        <dbReference type="EC" id="2.1.1.296"/>
    </reaction>
</comment>
<dbReference type="GO" id="GO:0032259">
    <property type="term" value="P:methylation"/>
    <property type="evidence" value="ECO:0007669"/>
    <property type="project" value="UniProtKB-KW"/>
</dbReference>
<dbReference type="InterPro" id="IPR002877">
    <property type="entry name" value="RNA_MeTrfase_FtsJ_dom"/>
</dbReference>
<evidence type="ECO:0000256" key="2">
    <source>
        <dbReference type="ARBA" id="ARBA00004496"/>
    </source>
</evidence>
<keyword evidence="8 16" id="KW-0808">Transferase</keyword>
<evidence type="ECO:0000313" key="18">
    <source>
        <dbReference type="Ensembl" id="ENSDLAP00005024769.1"/>
    </source>
</evidence>
<evidence type="ECO:0000256" key="11">
    <source>
        <dbReference type="ARBA" id="ARBA00023242"/>
    </source>
</evidence>
<dbReference type="Ensembl" id="ENSDLAT00005026470.2">
    <property type="protein sequence ID" value="ENSDLAP00005024769.1"/>
    <property type="gene ID" value="ENSDLAG00005011301.2"/>
</dbReference>
<keyword evidence="9 16" id="KW-0949">S-adenosyl-L-methionine</keyword>
<dbReference type="RefSeq" id="XP_051235889.1">
    <property type="nucleotide sequence ID" value="XM_051379929.1"/>
</dbReference>
<dbReference type="FunFam" id="3.40.50.12760:FF:000002">
    <property type="entry name" value="Cap methyltransferase 2"/>
    <property type="match status" value="1"/>
</dbReference>
<evidence type="ECO:0000256" key="9">
    <source>
        <dbReference type="ARBA" id="ARBA00022691"/>
    </source>
</evidence>
<keyword evidence="7" id="KW-0507">mRNA processing</keyword>
<evidence type="ECO:0000256" key="16">
    <source>
        <dbReference type="PROSITE-ProRule" id="PRU00946"/>
    </source>
</evidence>